<dbReference type="AlphaFoldDB" id="A0AA40E8M5"/>
<evidence type="ECO:0000313" key="1">
    <source>
        <dbReference type="EMBL" id="KAK0732334.1"/>
    </source>
</evidence>
<proteinExistence type="predicted"/>
<evidence type="ECO:0000313" key="2">
    <source>
        <dbReference type="Proteomes" id="UP001172159"/>
    </source>
</evidence>
<comment type="caution">
    <text evidence="1">The sequence shown here is derived from an EMBL/GenBank/DDBJ whole genome shotgun (WGS) entry which is preliminary data.</text>
</comment>
<name>A0AA40E8M5_9PEZI</name>
<gene>
    <name evidence="1" type="ORF">B0T21DRAFT_451955</name>
</gene>
<keyword evidence="2" id="KW-1185">Reference proteome</keyword>
<reference evidence="1" key="1">
    <citation type="submission" date="2023-06" db="EMBL/GenBank/DDBJ databases">
        <title>Genome-scale phylogeny and comparative genomics of the fungal order Sordariales.</title>
        <authorList>
            <consortium name="Lawrence Berkeley National Laboratory"/>
            <person name="Hensen N."/>
            <person name="Bonometti L."/>
            <person name="Westerberg I."/>
            <person name="Brannstrom I.O."/>
            <person name="Guillou S."/>
            <person name="Cros-Aarteil S."/>
            <person name="Calhoun S."/>
            <person name="Haridas S."/>
            <person name="Kuo A."/>
            <person name="Mondo S."/>
            <person name="Pangilinan J."/>
            <person name="Riley R."/>
            <person name="Labutti K."/>
            <person name="Andreopoulos B."/>
            <person name="Lipzen A."/>
            <person name="Chen C."/>
            <person name="Yanf M."/>
            <person name="Daum C."/>
            <person name="Ng V."/>
            <person name="Clum A."/>
            <person name="Steindorff A."/>
            <person name="Ohm R."/>
            <person name="Martin F."/>
            <person name="Silar P."/>
            <person name="Natvig D."/>
            <person name="Lalanne C."/>
            <person name="Gautier V."/>
            <person name="Ament-Velasquez S.L."/>
            <person name="Kruys A."/>
            <person name="Hutchinson M.I."/>
            <person name="Powell A.J."/>
            <person name="Barry K."/>
            <person name="Miller A.N."/>
            <person name="Grigoriev I.V."/>
            <person name="Debuchy R."/>
            <person name="Gladieux P."/>
            <person name="Thoren M.H."/>
            <person name="Johannesson H."/>
        </authorList>
    </citation>
    <scope>NUCLEOTIDE SEQUENCE</scope>
    <source>
        <strain evidence="1">CBS 540.89</strain>
    </source>
</reference>
<dbReference type="EMBL" id="JAUKTV010000008">
    <property type="protein sequence ID" value="KAK0732334.1"/>
    <property type="molecule type" value="Genomic_DNA"/>
</dbReference>
<protein>
    <submittedName>
        <fullName evidence="1">Uncharacterized protein</fullName>
    </submittedName>
</protein>
<organism evidence="1 2">
    <name type="scientific">Apiosordaria backusii</name>
    <dbReference type="NCBI Taxonomy" id="314023"/>
    <lineage>
        <taxon>Eukaryota</taxon>
        <taxon>Fungi</taxon>
        <taxon>Dikarya</taxon>
        <taxon>Ascomycota</taxon>
        <taxon>Pezizomycotina</taxon>
        <taxon>Sordariomycetes</taxon>
        <taxon>Sordariomycetidae</taxon>
        <taxon>Sordariales</taxon>
        <taxon>Lasiosphaeriaceae</taxon>
        <taxon>Apiosordaria</taxon>
    </lineage>
</organism>
<accession>A0AA40E8M5</accession>
<sequence>MPAVLAKTYAQIASLLHDGEPEALEAIGTSVVVFDTHGGRYPFLLLMAVAWHIRRLAELANDHGVQTHATVLVLSPSRQCIWTERALSRHFLHRGSLDPSFLHCSILKAKFQIRIGPVHDDQPVELGTILESVIRALDHNTGAPELGPSDVVFGSCMLPLEDTRLGQAVKLPERAPAAEFRRLGALNLDKDPAHNELVWAGPATSSLKPIDHFPWSGDIFELLVCCISGLQHGMPGALDSMWWCLEDFPIFPFDMETFRKTRRWFLESIRQLCRWGLVNLSAAEPGDKITDAMKQPGLFVSQDWGSPVQKLLVTGRAVSVYEAMLVVALGREEHALVRHTLAAIAAVSRLGIRTIIRRSISDTEPTYELCQAACSGTGAALAARGRIWLALGLLHRAKTAKDDDQLRLGAANLVVGYPRLALVEQHMRSMLNSDSDGMMDGFSGRRGQTGALGWADDHVPPPPDSYGVHFGLQRQDREGSTGYTTTMMAAVSDKAVFQVMDNLFPPKGNKGRDFHALLESHY</sequence>
<dbReference type="Proteomes" id="UP001172159">
    <property type="component" value="Unassembled WGS sequence"/>
</dbReference>